<accession>A0A147B6W8</accession>
<organism evidence="1">
    <name type="scientific">Alectorobius mimon</name>
    <dbReference type="NCBI Taxonomy" id="360319"/>
    <lineage>
        <taxon>Eukaryota</taxon>
        <taxon>Metazoa</taxon>
        <taxon>Ecdysozoa</taxon>
        <taxon>Arthropoda</taxon>
        <taxon>Chelicerata</taxon>
        <taxon>Arachnida</taxon>
        <taxon>Acari</taxon>
        <taxon>Parasitiformes</taxon>
        <taxon>Ixodida</taxon>
        <taxon>Ixodoidea</taxon>
        <taxon>Argasidae</taxon>
        <taxon>Ornithodorinae</taxon>
        <taxon>Alectorobius</taxon>
    </lineage>
</organism>
<dbReference type="AlphaFoldDB" id="A0A147B6W8"/>
<name>A0A147B6W8_9ACAR</name>
<evidence type="ECO:0000313" key="1">
    <source>
        <dbReference type="EMBL" id="JAR86519.1"/>
    </source>
</evidence>
<reference evidence="1" key="1">
    <citation type="submission" date="2016-03" db="EMBL/GenBank/DDBJ databases">
        <title>Gut transcriptome analysis on engorged females of Ornithodoros mimon (Acari: Argasidae) and phylogenetic inferences of soft ticks.</title>
        <authorList>
            <person name="Landulfo G.A."/>
            <person name="Giovanni D."/>
            <person name="Carvalho E."/>
            <person name="Junqueira-de-Azevedo I."/>
            <person name="Patane J."/>
            <person name="Mendoca R."/>
            <person name="Barros-Battesti D."/>
        </authorList>
    </citation>
    <scope>NUCLEOTIDE SEQUENCE</scope>
    <source>
        <strain evidence="1">Females</strain>
        <tissue evidence="1">Gut</tissue>
    </source>
</reference>
<proteinExistence type="predicted"/>
<feature type="non-terminal residue" evidence="1">
    <location>
        <position position="1"/>
    </location>
</feature>
<protein>
    <submittedName>
        <fullName evidence="1">Uncharacterized protein</fullName>
    </submittedName>
</protein>
<dbReference type="EMBL" id="GEIB01001902">
    <property type="protein sequence ID" value="JAR86519.1"/>
    <property type="molecule type" value="Transcribed_RNA"/>
</dbReference>
<sequence length="115" mass="12804">ACRRPGHAKSAATTRFSRDPSFLFVEKEKIDTLIPCIFVFLRQQRGCQGVAEVLASPMPSTTYGDIKFGCSLKEFVKRLAFMGSVGQKCRAMQFLRLYEAAVLRGPPRRVDSGSL</sequence>